<dbReference type="AlphaFoldDB" id="A0A9E2SF97"/>
<sequence>MKEQIKTPKNWISFRVKHDEYTTIYHYFESTTCRKLSEYARKVLLNKPVTINYRNQSANEILTVMNQLKNELNAIGNNFNQSIHKLHTLDTVPEIKTWALQNEASKQSLLQKVEEIRVNMIQLYEQWSRK</sequence>
<proteinExistence type="predicted"/>
<comment type="caution">
    <text evidence="1">The sequence shown here is derived from an EMBL/GenBank/DDBJ whole genome shotgun (WGS) entry which is preliminary data.</text>
</comment>
<dbReference type="Proteomes" id="UP000812270">
    <property type="component" value="Unassembled WGS sequence"/>
</dbReference>
<protein>
    <submittedName>
        <fullName evidence="1">Plasmid mobilization relaxosome protein MobC</fullName>
    </submittedName>
</protein>
<dbReference type="RefSeq" id="WP_217792984.1">
    <property type="nucleotide sequence ID" value="NZ_JAHSPG010000014.1"/>
</dbReference>
<dbReference type="InterPro" id="IPR053842">
    <property type="entry name" value="NikA-like"/>
</dbReference>
<accession>A0A9E2SF97</accession>
<reference evidence="1" key="1">
    <citation type="submission" date="2021-06" db="EMBL/GenBank/DDBJ databases">
        <authorList>
            <person name="Huq M.A."/>
        </authorList>
    </citation>
    <scope>NUCLEOTIDE SEQUENCE</scope>
    <source>
        <strain evidence="1">MAH-26</strain>
    </source>
</reference>
<gene>
    <name evidence="1" type="ORF">KTO63_18220</name>
</gene>
<organism evidence="1 2">
    <name type="scientific">Pinibacter aurantiacus</name>
    <dbReference type="NCBI Taxonomy" id="2851599"/>
    <lineage>
        <taxon>Bacteria</taxon>
        <taxon>Pseudomonadati</taxon>
        <taxon>Bacteroidota</taxon>
        <taxon>Chitinophagia</taxon>
        <taxon>Chitinophagales</taxon>
        <taxon>Chitinophagaceae</taxon>
        <taxon>Pinibacter</taxon>
    </lineage>
</organism>
<dbReference type="EMBL" id="JAHSPG010000014">
    <property type="protein sequence ID" value="MBV4359110.1"/>
    <property type="molecule type" value="Genomic_DNA"/>
</dbReference>
<evidence type="ECO:0000313" key="1">
    <source>
        <dbReference type="EMBL" id="MBV4359110.1"/>
    </source>
</evidence>
<keyword evidence="2" id="KW-1185">Reference proteome</keyword>
<name>A0A9E2SF97_9BACT</name>
<dbReference type="Pfam" id="PF21983">
    <property type="entry name" value="NikA-like"/>
    <property type="match status" value="1"/>
</dbReference>
<evidence type="ECO:0000313" key="2">
    <source>
        <dbReference type="Proteomes" id="UP000812270"/>
    </source>
</evidence>